<protein>
    <recommendedName>
        <fullName evidence="1">KilA-N domain-containing protein</fullName>
    </recommendedName>
</protein>
<name>A0A2N7UKU4_9GAMM</name>
<gene>
    <name evidence="2" type="ORF">C1H70_06515</name>
</gene>
<dbReference type="AlphaFoldDB" id="A0A2N7UKU4"/>
<organism evidence="2 3">
    <name type="scientific">Halomonas urumqiensis</name>
    <dbReference type="NCBI Taxonomy" id="1684789"/>
    <lineage>
        <taxon>Bacteria</taxon>
        <taxon>Pseudomonadati</taxon>
        <taxon>Pseudomonadota</taxon>
        <taxon>Gammaproteobacteria</taxon>
        <taxon>Oceanospirillales</taxon>
        <taxon>Halomonadaceae</taxon>
        <taxon>Halomonas</taxon>
    </lineage>
</organism>
<comment type="caution">
    <text evidence="2">The sequence shown here is derived from an EMBL/GenBank/DDBJ whole genome shotgun (WGS) entry which is preliminary data.</text>
</comment>
<dbReference type="Proteomes" id="UP000235547">
    <property type="component" value="Unassembled WGS sequence"/>
</dbReference>
<proteinExistence type="predicted"/>
<sequence length="152" mass="16900">MVSQISRKSYAMSNNQTLTVADMTVRQDDHGRYNLNDLHKAAGGDPKDKPSEWLRYGKATELVDELKAGNPAFNPVNSKRGRYGGTFVVKELVYSYAMWISPAFKVKVIRAFDRLQTDGVAVAEHAADDLLDNPLPYMETLLGQACLAVLLH</sequence>
<accession>A0A2N7UKU4</accession>
<dbReference type="OrthoDB" id="5298460at2"/>
<dbReference type="InterPro" id="IPR018004">
    <property type="entry name" value="KilA/APSES_HTH"/>
</dbReference>
<reference evidence="2 3" key="1">
    <citation type="submission" date="2018-01" db="EMBL/GenBank/DDBJ databases">
        <title>Halomonas endophytica sp. nov., isolated from storage liquid in the stems of Populus euphratica.</title>
        <authorList>
            <person name="Chen C."/>
        </authorList>
    </citation>
    <scope>NUCLEOTIDE SEQUENCE [LARGE SCALE GENOMIC DNA]</scope>
    <source>
        <strain evidence="2 3">BZ-SZ-XJ27</strain>
    </source>
</reference>
<feature type="domain" description="KilA-N" evidence="1">
    <location>
        <begin position="12"/>
        <end position="115"/>
    </location>
</feature>
<dbReference type="PROSITE" id="PS51301">
    <property type="entry name" value="KILA_N"/>
    <property type="match status" value="1"/>
</dbReference>
<evidence type="ECO:0000313" key="3">
    <source>
        <dbReference type="Proteomes" id="UP000235547"/>
    </source>
</evidence>
<dbReference type="InterPro" id="IPR017880">
    <property type="entry name" value="KilA_N"/>
</dbReference>
<evidence type="ECO:0000313" key="2">
    <source>
        <dbReference type="EMBL" id="PMR81042.1"/>
    </source>
</evidence>
<evidence type="ECO:0000259" key="1">
    <source>
        <dbReference type="PROSITE" id="PS51301"/>
    </source>
</evidence>
<keyword evidence="3" id="KW-1185">Reference proteome</keyword>
<dbReference type="Pfam" id="PF04383">
    <property type="entry name" value="KilA-N"/>
    <property type="match status" value="1"/>
</dbReference>
<dbReference type="EMBL" id="PNRG01000012">
    <property type="protein sequence ID" value="PMR81042.1"/>
    <property type="molecule type" value="Genomic_DNA"/>
</dbReference>
<dbReference type="SMART" id="SM01252">
    <property type="entry name" value="KilA-N"/>
    <property type="match status" value="1"/>
</dbReference>